<gene>
    <name evidence="1" type="ORF">Vadar_001442</name>
</gene>
<keyword evidence="2" id="KW-1185">Reference proteome</keyword>
<accession>A0ACB7XMV3</accession>
<comment type="caution">
    <text evidence="1">The sequence shown here is derived from an EMBL/GenBank/DDBJ whole genome shotgun (WGS) entry which is preliminary data.</text>
</comment>
<organism evidence="1 2">
    <name type="scientific">Vaccinium darrowii</name>
    <dbReference type="NCBI Taxonomy" id="229202"/>
    <lineage>
        <taxon>Eukaryota</taxon>
        <taxon>Viridiplantae</taxon>
        <taxon>Streptophyta</taxon>
        <taxon>Embryophyta</taxon>
        <taxon>Tracheophyta</taxon>
        <taxon>Spermatophyta</taxon>
        <taxon>Magnoliopsida</taxon>
        <taxon>eudicotyledons</taxon>
        <taxon>Gunneridae</taxon>
        <taxon>Pentapetalae</taxon>
        <taxon>asterids</taxon>
        <taxon>Ericales</taxon>
        <taxon>Ericaceae</taxon>
        <taxon>Vaccinioideae</taxon>
        <taxon>Vaccinieae</taxon>
        <taxon>Vaccinium</taxon>
    </lineage>
</organism>
<dbReference type="EMBL" id="CM037151">
    <property type="protein sequence ID" value="KAH7842097.1"/>
    <property type="molecule type" value="Genomic_DNA"/>
</dbReference>
<dbReference type="Proteomes" id="UP000828048">
    <property type="component" value="Chromosome 1"/>
</dbReference>
<proteinExistence type="predicted"/>
<protein>
    <submittedName>
        <fullName evidence="1">Uncharacterized protein</fullName>
    </submittedName>
</protein>
<name>A0ACB7XMV3_9ERIC</name>
<evidence type="ECO:0000313" key="2">
    <source>
        <dbReference type="Proteomes" id="UP000828048"/>
    </source>
</evidence>
<sequence length="324" mass="38250">MFPIERFLRKLKRFVRNKARPEGSIAEGYIDYQCLTFCSIYLHNIETSFNHVERNYDGGSERQNEVLSVFASNGYLFSRQKEDELNLEDWQRAHMYVLNNCDEVSNLYYRGINSVSDQLLSLARGPDKRVFRYKGCNINGLRFHSKDREMECKTQNSGVVVQGEHEGKNIDFYGVLKHIIELRYIGGYRVTLFMCDWWDVSGKRSGVHFDKDFNVTSINMRKTWYDNQPYVLASQVGQVFYVPDMKLGNDWHIVQRSQPQGSYDVPHKEDEEFDVEDEPYQQNESHGVLELLQIDDQRVPLERDDIFPKYVLTLMLCQVKRWKT</sequence>
<reference evidence="1 2" key="1">
    <citation type="journal article" date="2021" name="Hortic Res">
        <title>High-quality reference genome and annotation aids understanding of berry development for evergreen blueberry (Vaccinium darrowii).</title>
        <authorList>
            <person name="Yu J."/>
            <person name="Hulse-Kemp A.M."/>
            <person name="Babiker E."/>
            <person name="Staton M."/>
        </authorList>
    </citation>
    <scope>NUCLEOTIDE SEQUENCE [LARGE SCALE GENOMIC DNA]</scope>
    <source>
        <strain evidence="2">cv. NJ 8807/NJ 8810</strain>
        <tissue evidence="1">Young leaf</tissue>
    </source>
</reference>
<evidence type="ECO:0000313" key="1">
    <source>
        <dbReference type="EMBL" id="KAH7842097.1"/>
    </source>
</evidence>